<feature type="region of interest" description="Disordered" evidence="1">
    <location>
        <begin position="1"/>
        <end position="58"/>
    </location>
</feature>
<reference evidence="3" key="1">
    <citation type="journal article" date="2011" name="Proc. Natl. Acad. Sci. U.S.A.">
        <title>Obligate biotrophy features unraveled by the genomic analysis of rust fungi.</title>
        <authorList>
            <person name="Duplessis S."/>
            <person name="Cuomo C.A."/>
            <person name="Lin Y.-C."/>
            <person name="Aerts A."/>
            <person name="Tisserant E."/>
            <person name="Veneault-Fourrey C."/>
            <person name="Joly D.L."/>
            <person name="Hacquard S."/>
            <person name="Amselem J."/>
            <person name="Cantarel B.L."/>
            <person name="Chiu R."/>
            <person name="Coutinho P.M."/>
            <person name="Feau N."/>
            <person name="Field M."/>
            <person name="Frey P."/>
            <person name="Gelhaye E."/>
            <person name="Goldberg J."/>
            <person name="Grabherr M.G."/>
            <person name="Kodira C.D."/>
            <person name="Kohler A."/>
            <person name="Kuees U."/>
            <person name="Lindquist E.A."/>
            <person name="Lucas S.M."/>
            <person name="Mago R."/>
            <person name="Mauceli E."/>
            <person name="Morin E."/>
            <person name="Murat C."/>
            <person name="Pangilinan J.L."/>
            <person name="Park R."/>
            <person name="Pearson M."/>
            <person name="Quesneville H."/>
            <person name="Rouhier N."/>
            <person name="Sakthikumar S."/>
            <person name="Salamov A.A."/>
            <person name="Schmutz J."/>
            <person name="Selles B."/>
            <person name="Shapiro H."/>
            <person name="Tanguay P."/>
            <person name="Tuskan G.A."/>
            <person name="Henrissat B."/>
            <person name="Van de Peer Y."/>
            <person name="Rouze P."/>
            <person name="Ellis J.G."/>
            <person name="Dodds P.N."/>
            <person name="Schein J.E."/>
            <person name="Zhong S."/>
            <person name="Hamelin R.C."/>
            <person name="Grigoriev I.V."/>
            <person name="Szabo L.J."/>
            <person name="Martin F."/>
        </authorList>
    </citation>
    <scope>NUCLEOTIDE SEQUENCE [LARGE SCALE GENOMIC DNA]</scope>
    <source>
        <strain evidence="3">98AG31 / pathotype 3-4-7</strain>
    </source>
</reference>
<accession>F4SBY6</accession>
<evidence type="ECO:0000313" key="3">
    <source>
        <dbReference type="Proteomes" id="UP000001072"/>
    </source>
</evidence>
<keyword evidence="3" id="KW-1185">Reference proteome</keyword>
<name>F4SBY6_MELLP</name>
<dbReference type="KEGG" id="mlr:MELLADRAFT_73687"/>
<dbReference type="OrthoDB" id="2517631at2759"/>
<sequence>MIIGMGKDDPELSFKQNRDPRQNNSARNLDQPTPRGFGQHRAQLNQAKGIRTKGAGFW</sequence>
<organism evidence="3">
    <name type="scientific">Melampsora larici-populina (strain 98AG31 / pathotype 3-4-7)</name>
    <name type="common">Poplar leaf rust fungus</name>
    <dbReference type="NCBI Taxonomy" id="747676"/>
    <lineage>
        <taxon>Eukaryota</taxon>
        <taxon>Fungi</taxon>
        <taxon>Dikarya</taxon>
        <taxon>Basidiomycota</taxon>
        <taxon>Pucciniomycotina</taxon>
        <taxon>Pucciniomycetes</taxon>
        <taxon>Pucciniales</taxon>
        <taxon>Melampsoraceae</taxon>
        <taxon>Melampsora</taxon>
    </lineage>
</organism>
<dbReference type="HOGENOM" id="CLU_2979606_0_0_1"/>
<dbReference type="GeneID" id="18932461"/>
<dbReference type="InParanoid" id="F4SBY6"/>
<proteinExistence type="predicted"/>
<feature type="compositionally biased region" description="Basic and acidic residues" evidence="1">
    <location>
        <begin position="1"/>
        <end position="21"/>
    </location>
</feature>
<dbReference type="RefSeq" id="XP_007418893.1">
    <property type="nucleotide sequence ID" value="XM_007418831.1"/>
</dbReference>
<gene>
    <name evidence="2" type="ORF">MELLADRAFT_73687</name>
</gene>
<dbReference type="VEuPathDB" id="FungiDB:MELLADRAFT_73687"/>
<feature type="compositionally biased region" description="Polar residues" evidence="1">
    <location>
        <begin position="22"/>
        <end position="31"/>
    </location>
</feature>
<protein>
    <submittedName>
        <fullName evidence="2">Uncharacterized protein</fullName>
    </submittedName>
</protein>
<dbReference type="AlphaFoldDB" id="F4SBY6"/>
<evidence type="ECO:0000313" key="2">
    <source>
        <dbReference type="EMBL" id="EGF97842.1"/>
    </source>
</evidence>
<dbReference type="EMBL" id="GL883197">
    <property type="protein sequence ID" value="EGF97842.1"/>
    <property type="molecule type" value="Genomic_DNA"/>
</dbReference>
<dbReference type="Proteomes" id="UP000001072">
    <property type="component" value="Unassembled WGS sequence"/>
</dbReference>
<evidence type="ECO:0000256" key="1">
    <source>
        <dbReference type="SAM" id="MobiDB-lite"/>
    </source>
</evidence>